<protein>
    <submittedName>
        <fullName evidence="2">Aminodeoxychorismate synthase, component I</fullName>
    </submittedName>
</protein>
<dbReference type="InterPro" id="IPR005802">
    <property type="entry name" value="ADC_synth_comp_1"/>
</dbReference>
<dbReference type="AlphaFoldDB" id="A0A918KU22"/>
<dbReference type="PANTHER" id="PTHR11236:SF50">
    <property type="entry name" value="AMINODEOXYCHORISMATE SYNTHASE COMPONENT 1"/>
    <property type="match status" value="1"/>
</dbReference>
<dbReference type="InterPro" id="IPR015890">
    <property type="entry name" value="Chorismate_C"/>
</dbReference>
<dbReference type="PRINTS" id="PR00095">
    <property type="entry name" value="ANTSNTHASEI"/>
</dbReference>
<dbReference type="PANTHER" id="PTHR11236">
    <property type="entry name" value="AMINOBENZOATE/ANTHRANILATE SYNTHASE"/>
    <property type="match status" value="1"/>
</dbReference>
<dbReference type="InterPro" id="IPR019999">
    <property type="entry name" value="Anth_synth_I-like"/>
</dbReference>
<accession>A0A918KU22</accession>
<name>A0A918KU22_9PROT</name>
<dbReference type="InterPro" id="IPR005801">
    <property type="entry name" value="ADC_synthase"/>
</dbReference>
<dbReference type="InterPro" id="IPR001544">
    <property type="entry name" value="Aminotrans_IV"/>
</dbReference>
<dbReference type="SUPFAM" id="SSF56752">
    <property type="entry name" value="D-aminoacid aminotransferase-like PLP-dependent enzymes"/>
    <property type="match status" value="1"/>
</dbReference>
<proteinExistence type="predicted"/>
<dbReference type="NCBIfam" id="TIGR00553">
    <property type="entry name" value="pabB"/>
    <property type="match status" value="1"/>
</dbReference>
<dbReference type="InterPro" id="IPR043132">
    <property type="entry name" value="BCAT-like_C"/>
</dbReference>
<dbReference type="SUPFAM" id="SSF56322">
    <property type="entry name" value="ADC synthase"/>
    <property type="match status" value="1"/>
</dbReference>
<dbReference type="GO" id="GO:0046820">
    <property type="term" value="F:4-amino-4-deoxychorismate synthase activity"/>
    <property type="evidence" value="ECO:0007669"/>
    <property type="project" value="TreeGrafter"/>
</dbReference>
<sequence length="573" mass="64160">MTYVLLDDQGTGKQLLFREAERIITARTRADLPAAFDAIEAEQARGKWLAGSMAYELGHALESHFEAPQIEAPLIQLGVFDAPVDHPPVDWLYTRSIPDLEFVPSWSEADYLARFDQVQRYLQAGDCYQVNLTFPLYAESRATAQQVYAAFRRRQPGRYGAVVSLGGADIVSFSPELFFERRGQNMRMRPMKGTRPRHNDAKIDAAILAEMRAEPKSQAENLMIVDLLRNDLSRLCEAGSVKVPELFTLETYPTLHQMTSQVTGRLRPHVKWAEILRGLFPCGSVTGAPKIRAMEIIQDLELGPREAYCGSVGYIAPNGDASFSVAIRTVQMRAGILRYDVGSGVVLDSEGSDEYRECLLKSQIFQTPPENVFETFRRTPTGEIPNANLHISRMAEANGTPLKTVQAEFKKIQTSRPQEDLRVRFEQHGDGFKTTFSPYLDLSTPLKLAISRYPLTEASQMTVKKTTRRDFYDGERERIGAGILVDEVIFLNANEEVCEGSFTTIFVEKDGQLYTPDLSSGLLPGILRQHYLETGKAESKVLTLTDLSAADAIYVGNSLRGLMPAQFINMLRH</sequence>
<evidence type="ECO:0000313" key="3">
    <source>
        <dbReference type="Proteomes" id="UP000600865"/>
    </source>
</evidence>
<comment type="caution">
    <text evidence="2">The sequence shown here is derived from an EMBL/GenBank/DDBJ whole genome shotgun (WGS) entry which is preliminary data.</text>
</comment>
<dbReference type="NCBIfam" id="NF005698">
    <property type="entry name" value="PRK07508.1"/>
    <property type="match status" value="1"/>
</dbReference>
<organism evidence="2 3">
    <name type="scientific">Litorimonas cladophorae</name>
    <dbReference type="NCBI Taxonomy" id="1220491"/>
    <lineage>
        <taxon>Bacteria</taxon>
        <taxon>Pseudomonadati</taxon>
        <taxon>Pseudomonadota</taxon>
        <taxon>Alphaproteobacteria</taxon>
        <taxon>Maricaulales</taxon>
        <taxon>Robiginitomaculaceae</taxon>
    </lineage>
</organism>
<dbReference type="GO" id="GO:0000162">
    <property type="term" value="P:L-tryptophan biosynthetic process"/>
    <property type="evidence" value="ECO:0007669"/>
    <property type="project" value="TreeGrafter"/>
</dbReference>
<evidence type="ECO:0000313" key="2">
    <source>
        <dbReference type="EMBL" id="GGX73509.1"/>
    </source>
</evidence>
<dbReference type="GO" id="GO:0009396">
    <property type="term" value="P:folic acid-containing compound biosynthetic process"/>
    <property type="evidence" value="ECO:0007669"/>
    <property type="project" value="InterPro"/>
</dbReference>
<feature type="domain" description="Chorismate-utilising enzyme C-terminal" evidence="1">
    <location>
        <begin position="108"/>
        <end position="361"/>
    </location>
</feature>
<gene>
    <name evidence="2" type="ORF">GCM10011309_24460</name>
</gene>
<reference evidence="2 3" key="1">
    <citation type="journal article" date="2014" name="Int. J. Syst. Evol. Microbiol.">
        <title>Complete genome sequence of Corynebacterium casei LMG S-19264T (=DSM 44701T), isolated from a smear-ripened cheese.</title>
        <authorList>
            <consortium name="US DOE Joint Genome Institute (JGI-PGF)"/>
            <person name="Walter F."/>
            <person name="Albersmeier A."/>
            <person name="Kalinowski J."/>
            <person name="Ruckert C."/>
        </authorList>
    </citation>
    <scope>NUCLEOTIDE SEQUENCE [LARGE SCALE GENOMIC DNA]</scope>
    <source>
        <strain evidence="2 3">KCTC 23968</strain>
    </source>
</reference>
<dbReference type="RefSeq" id="WP_189586571.1">
    <property type="nucleotide sequence ID" value="NZ_BMYV01000003.1"/>
</dbReference>
<dbReference type="Gene3D" id="3.20.10.10">
    <property type="entry name" value="D-amino Acid Aminotransferase, subunit A, domain 2"/>
    <property type="match status" value="1"/>
</dbReference>
<dbReference type="Gene3D" id="3.60.120.10">
    <property type="entry name" value="Anthranilate synthase"/>
    <property type="match status" value="1"/>
</dbReference>
<dbReference type="Proteomes" id="UP000600865">
    <property type="component" value="Unassembled WGS sequence"/>
</dbReference>
<dbReference type="InterPro" id="IPR036038">
    <property type="entry name" value="Aminotransferase-like"/>
</dbReference>
<dbReference type="Pfam" id="PF01063">
    <property type="entry name" value="Aminotran_4"/>
    <property type="match status" value="1"/>
</dbReference>
<dbReference type="EMBL" id="BMYV01000003">
    <property type="protein sequence ID" value="GGX73509.1"/>
    <property type="molecule type" value="Genomic_DNA"/>
</dbReference>
<dbReference type="Pfam" id="PF00425">
    <property type="entry name" value="Chorismate_bind"/>
    <property type="match status" value="1"/>
</dbReference>
<evidence type="ECO:0000259" key="1">
    <source>
        <dbReference type="Pfam" id="PF00425"/>
    </source>
</evidence>
<keyword evidence="3" id="KW-1185">Reference proteome</keyword>